<accession>A0ABU6VPV3</accession>
<dbReference type="SUPFAM" id="SSF50249">
    <property type="entry name" value="Nucleic acid-binding proteins"/>
    <property type="match status" value="1"/>
</dbReference>
<dbReference type="InterPro" id="IPR012340">
    <property type="entry name" value="NA-bd_OB-fold"/>
</dbReference>
<dbReference type="Proteomes" id="UP001341840">
    <property type="component" value="Unassembled WGS sequence"/>
</dbReference>
<evidence type="ECO:0000313" key="2">
    <source>
        <dbReference type="Proteomes" id="UP001341840"/>
    </source>
</evidence>
<keyword evidence="2" id="KW-1185">Reference proteome</keyword>
<dbReference type="EMBL" id="JASCZI010151779">
    <property type="protein sequence ID" value="MED6174425.1"/>
    <property type="molecule type" value="Genomic_DNA"/>
</dbReference>
<protein>
    <submittedName>
        <fullName evidence="1">Uncharacterized protein</fullName>
    </submittedName>
</protein>
<dbReference type="Gene3D" id="2.40.50.140">
    <property type="entry name" value="Nucleic acid-binding proteins"/>
    <property type="match status" value="1"/>
</dbReference>
<organism evidence="1 2">
    <name type="scientific">Stylosanthes scabra</name>
    <dbReference type="NCBI Taxonomy" id="79078"/>
    <lineage>
        <taxon>Eukaryota</taxon>
        <taxon>Viridiplantae</taxon>
        <taxon>Streptophyta</taxon>
        <taxon>Embryophyta</taxon>
        <taxon>Tracheophyta</taxon>
        <taxon>Spermatophyta</taxon>
        <taxon>Magnoliopsida</taxon>
        <taxon>eudicotyledons</taxon>
        <taxon>Gunneridae</taxon>
        <taxon>Pentapetalae</taxon>
        <taxon>rosids</taxon>
        <taxon>fabids</taxon>
        <taxon>Fabales</taxon>
        <taxon>Fabaceae</taxon>
        <taxon>Papilionoideae</taxon>
        <taxon>50 kb inversion clade</taxon>
        <taxon>dalbergioids sensu lato</taxon>
        <taxon>Dalbergieae</taxon>
        <taxon>Pterocarpus clade</taxon>
        <taxon>Stylosanthes</taxon>
    </lineage>
</organism>
<evidence type="ECO:0000313" key="1">
    <source>
        <dbReference type="EMBL" id="MED6174425.1"/>
    </source>
</evidence>
<comment type="caution">
    <text evidence="1">The sequence shown here is derived from an EMBL/GenBank/DDBJ whole genome shotgun (WGS) entry which is preliminary data.</text>
</comment>
<proteinExistence type="predicted"/>
<gene>
    <name evidence="1" type="ORF">PIB30_068830</name>
</gene>
<reference evidence="1 2" key="1">
    <citation type="journal article" date="2023" name="Plants (Basel)">
        <title>Bridging the Gap: Combining Genomics and Transcriptomics Approaches to Understand Stylosanthes scabra, an Orphan Legume from the Brazilian Caatinga.</title>
        <authorList>
            <person name="Ferreira-Neto J.R.C."/>
            <person name="da Silva M.D."/>
            <person name="Binneck E."/>
            <person name="de Melo N.F."/>
            <person name="da Silva R.H."/>
            <person name="de Melo A.L.T.M."/>
            <person name="Pandolfi V."/>
            <person name="Bustamante F.O."/>
            <person name="Brasileiro-Vidal A.C."/>
            <person name="Benko-Iseppon A.M."/>
        </authorList>
    </citation>
    <scope>NUCLEOTIDE SEQUENCE [LARGE SCALE GENOMIC DNA]</scope>
    <source>
        <tissue evidence="1">Leaves</tissue>
    </source>
</reference>
<sequence>MNGSTDMMGYLISVQQCPAAHLDDGSTLGLTLIEVYANGLNPLEPCYTGLLTMSDDGVALAIDDDFVIPAKSATIHELRTSQKAGLYTVVGTIKGICNKFDWWYYSCACGCPLKLARNAVNNIPPYPPSFEDVIGIEVCFRIEKKTTSYYGHIDIFRVINCCDESGIISKFKSARNCNLYFNLFSPMFEDVIERPQAHDEVPSLGNRMSISHDIMQSIEVDVNALGASHDIPKPDPYTFLVGMITSICYDKGWWYWICLCGEKYDGNDLIPFCQGCFTHCYDGILRYKVTVVVTDPEGQQIVVFHDKDVAYLMKEECASLLKKQECFILGDLLGLDGSAISSNLIEKQLVFMIDPFPIEHGQSSNIYNVFRESANPFLVQLFQDANQSTSLDDVASYEIIDDVMAENKFVSQFDQLPNSVKDKLNSEFNHWLDMQCKEVEDANAESSNEDFNG</sequence>
<name>A0ABU6VPV3_9FABA</name>